<evidence type="ECO:0000256" key="12">
    <source>
        <dbReference type="ARBA" id="ARBA00023049"/>
    </source>
</evidence>
<dbReference type="SUPFAM" id="SSF53187">
    <property type="entry name" value="Zn-dependent exopeptidases"/>
    <property type="match status" value="1"/>
</dbReference>
<evidence type="ECO:0000256" key="3">
    <source>
        <dbReference type="ARBA" id="ARBA00005957"/>
    </source>
</evidence>
<dbReference type="SUPFAM" id="SSF52025">
    <property type="entry name" value="PA domain"/>
    <property type="match status" value="1"/>
</dbReference>
<keyword evidence="12" id="KW-0482">Metalloprotease</keyword>
<dbReference type="EC" id="3.4.-.-" evidence="14"/>
<dbReference type="GO" id="GO:0008235">
    <property type="term" value="F:metalloexopeptidase activity"/>
    <property type="evidence" value="ECO:0007669"/>
    <property type="project" value="InterPro"/>
</dbReference>
<evidence type="ECO:0000256" key="14">
    <source>
        <dbReference type="RuleBase" id="RU361240"/>
    </source>
</evidence>
<dbReference type="PANTHER" id="PTHR12147">
    <property type="entry name" value="METALLOPEPTIDASE M28 FAMILY MEMBER"/>
    <property type="match status" value="1"/>
</dbReference>
<evidence type="ECO:0000256" key="8">
    <source>
        <dbReference type="ARBA" id="ARBA00022723"/>
    </source>
</evidence>
<evidence type="ECO:0000256" key="5">
    <source>
        <dbReference type="ARBA" id="ARBA00022438"/>
    </source>
</evidence>
<evidence type="ECO:0000259" key="17">
    <source>
        <dbReference type="Pfam" id="PF04389"/>
    </source>
</evidence>
<dbReference type="InterPro" id="IPR046450">
    <property type="entry name" value="PA_dom_sf"/>
</dbReference>
<dbReference type="Gene3D" id="3.50.30.30">
    <property type="match status" value="1"/>
</dbReference>
<dbReference type="GO" id="GO:0005576">
    <property type="term" value="C:extracellular region"/>
    <property type="evidence" value="ECO:0007669"/>
    <property type="project" value="UniProtKB-SubCell"/>
</dbReference>
<evidence type="ECO:0000313" key="19">
    <source>
        <dbReference type="Proteomes" id="UP001152607"/>
    </source>
</evidence>
<evidence type="ECO:0000256" key="9">
    <source>
        <dbReference type="ARBA" id="ARBA00022729"/>
    </source>
</evidence>
<evidence type="ECO:0000256" key="1">
    <source>
        <dbReference type="ARBA" id="ARBA00001947"/>
    </source>
</evidence>
<evidence type="ECO:0000256" key="2">
    <source>
        <dbReference type="ARBA" id="ARBA00004613"/>
    </source>
</evidence>
<evidence type="ECO:0000256" key="4">
    <source>
        <dbReference type="ARBA" id="ARBA00011245"/>
    </source>
</evidence>
<dbReference type="InterPro" id="IPR041756">
    <property type="entry name" value="M28_SGAP-like"/>
</dbReference>
<evidence type="ECO:0000259" key="16">
    <source>
        <dbReference type="Pfam" id="PF02225"/>
    </source>
</evidence>
<organism evidence="18 19">
    <name type="scientific">Periconia digitata</name>
    <dbReference type="NCBI Taxonomy" id="1303443"/>
    <lineage>
        <taxon>Eukaryota</taxon>
        <taxon>Fungi</taxon>
        <taxon>Dikarya</taxon>
        <taxon>Ascomycota</taxon>
        <taxon>Pezizomycotina</taxon>
        <taxon>Dothideomycetes</taxon>
        <taxon>Pleosporomycetidae</taxon>
        <taxon>Pleosporales</taxon>
        <taxon>Massarineae</taxon>
        <taxon>Periconiaceae</taxon>
        <taxon>Periconia</taxon>
    </lineage>
</organism>
<keyword evidence="7 14" id="KW-0645">Protease</keyword>
<dbReference type="Pfam" id="PF02225">
    <property type="entry name" value="PA"/>
    <property type="match status" value="1"/>
</dbReference>
<dbReference type="Proteomes" id="UP001152607">
    <property type="component" value="Unassembled WGS sequence"/>
</dbReference>
<feature type="region of interest" description="Disordered" evidence="15">
    <location>
        <begin position="16"/>
        <end position="65"/>
    </location>
</feature>
<keyword evidence="8 14" id="KW-0479">Metal-binding</keyword>
<feature type="signal peptide" evidence="14">
    <location>
        <begin position="1"/>
        <end position="20"/>
    </location>
</feature>
<keyword evidence="10 14" id="KW-0378">Hydrolase</keyword>
<dbReference type="Gene3D" id="3.40.630.10">
    <property type="entry name" value="Zn peptidases"/>
    <property type="match status" value="1"/>
</dbReference>
<evidence type="ECO:0000256" key="10">
    <source>
        <dbReference type="ARBA" id="ARBA00022801"/>
    </source>
</evidence>
<evidence type="ECO:0000256" key="15">
    <source>
        <dbReference type="SAM" id="MobiDB-lite"/>
    </source>
</evidence>
<comment type="similarity">
    <text evidence="3">Belongs to the peptidase M28 family. M28A subfamily.</text>
</comment>
<comment type="cofactor">
    <cofactor evidence="1">
        <name>Zn(2+)</name>
        <dbReference type="ChEBI" id="CHEBI:29105"/>
    </cofactor>
</comment>
<keyword evidence="6" id="KW-0964">Secreted</keyword>
<feature type="domain" description="PA" evidence="16">
    <location>
        <begin position="161"/>
        <end position="244"/>
    </location>
</feature>
<dbReference type="PANTHER" id="PTHR12147:SF57">
    <property type="entry name" value="PEPTIDE HYDROLASE"/>
    <property type="match status" value="1"/>
</dbReference>
<evidence type="ECO:0000256" key="13">
    <source>
        <dbReference type="ARBA" id="ARBA00023180"/>
    </source>
</evidence>
<comment type="subcellular location">
    <subcellularLocation>
        <location evidence="2">Secreted</location>
    </subcellularLocation>
</comment>
<dbReference type="FunFam" id="3.40.630.10:FF:000054">
    <property type="entry name" value="Peptide hydrolase"/>
    <property type="match status" value="1"/>
</dbReference>
<evidence type="ECO:0000256" key="6">
    <source>
        <dbReference type="ARBA" id="ARBA00022525"/>
    </source>
</evidence>
<dbReference type="GO" id="GO:0006508">
    <property type="term" value="P:proteolysis"/>
    <property type="evidence" value="ECO:0007669"/>
    <property type="project" value="UniProtKB-KW"/>
</dbReference>
<keyword evidence="13" id="KW-0325">Glycoprotein</keyword>
<dbReference type="InterPro" id="IPR003137">
    <property type="entry name" value="PA_domain"/>
</dbReference>
<keyword evidence="5" id="KW-0031">Aminopeptidase</keyword>
<feature type="domain" description="Peptidase M28" evidence="17">
    <location>
        <begin position="271"/>
        <end position="488"/>
    </location>
</feature>
<dbReference type="GO" id="GO:0046872">
    <property type="term" value="F:metal ion binding"/>
    <property type="evidence" value="ECO:0007669"/>
    <property type="project" value="UniProtKB-KW"/>
</dbReference>
<keyword evidence="9 14" id="KW-0732">Signal</keyword>
<dbReference type="CDD" id="cd03876">
    <property type="entry name" value="M28_SGAP_like"/>
    <property type="match status" value="1"/>
</dbReference>
<feature type="chain" id="PRO_5041014330" description="Peptide hydrolase" evidence="14">
    <location>
        <begin position="21"/>
        <end position="544"/>
    </location>
</feature>
<keyword evidence="11 14" id="KW-0862">Zinc</keyword>
<dbReference type="InterPro" id="IPR007484">
    <property type="entry name" value="Peptidase_M28"/>
</dbReference>
<comment type="subunit">
    <text evidence="4">Monomer.</text>
</comment>
<comment type="caution">
    <text evidence="18">The sequence shown here is derived from an EMBL/GenBank/DDBJ whole genome shotgun (WGS) entry which is preliminary data.</text>
</comment>
<dbReference type="InterPro" id="IPR045175">
    <property type="entry name" value="M28_fam"/>
</dbReference>
<keyword evidence="19" id="KW-1185">Reference proteome</keyword>
<dbReference type="GO" id="GO:0004177">
    <property type="term" value="F:aminopeptidase activity"/>
    <property type="evidence" value="ECO:0007669"/>
    <property type="project" value="UniProtKB-KW"/>
</dbReference>
<evidence type="ECO:0000313" key="18">
    <source>
        <dbReference type="EMBL" id="CAI6332059.1"/>
    </source>
</evidence>
<protein>
    <recommendedName>
        <fullName evidence="14">Peptide hydrolase</fullName>
        <ecNumber evidence="14">3.4.-.-</ecNumber>
    </recommendedName>
</protein>
<dbReference type="AlphaFoldDB" id="A0A9W4U9X5"/>
<feature type="compositionally biased region" description="Pro residues" evidence="15">
    <location>
        <begin position="21"/>
        <end position="59"/>
    </location>
</feature>
<name>A0A9W4U9X5_9PLEO</name>
<evidence type="ECO:0000256" key="7">
    <source>
        <dbReference type="ARBA" id="ARBA00022670"/>
    </source>
</evidence>
<dbReference type="Pfam" id="PF04389">
    <property type="entry name" value="Peptidase_M28"/>
    <property type="match status" value="1"/>
</dbReference>
<evidence type="ECO:0000256" key="11">
    <source>
        <dbReference type="ARBA" id="ARBA00022833"/>
    </source>
</evidence>
<dbReference type="EMBL" id="CAOQHR010000003">
    <property type="protein sequence ID" value="CAI6332059.1"/>
    <property type="molecule type" value="Genomic_DNA"/>
</dbReference>
<dbReference type="OrthoDB" id="10013407at2759"/>
<sequence>MRSACFLAIAALAAPAVGGAAPPPPPPPPGYSASPPPPPGPPKPPGPPTPPGPPKPPGDGPKELVSPKALADLITLEDLLAGSQKLQDFADANGGNRAFGSAGHNETTEWLYQTLKETGYYDVYKQPFIELFTAATVGFSAGGEDYPSEYFTYGPSATDLTAPIVVVDNLGCDATDYPETVSGNIALISRGICPFGQKAANAKTAGAAGAIIYNNADGLIGGGTLGGVGDYAPLVGVSGETGAILKESVAAGEVIAILNVDTIEENRTSYNVIAETKEGDHNNVVMAGGHTDSVFAGAGINDDGSGTIGSLIVALALAKFKVKNAVRFGFWSAEEFGKLGSNYYLKTLNGTIGEGSAEEAHKVRAYLNFDMIASPNYVLGIYDGDGSAFNFSGPTGSETIEKDFQEFYTSKGKAFVPSIFSGRSDYAAFLENGIPSGGLFTGAEELKTEEEAELFGGEAGVALDVNYHQEGDTIENLNTEAYLLNSQSIANSVAKYALSFDGIPAADPALRKRGADKYRFQKRFDDESKAHNHAAPCGHALAEI</sequence>
<proteinExistence type="inferred from homology"/>
<accession>A0A9W4U9X5</accession>
<reference evidence="18" key="1">
    <citation type="submission" date="2023-01" db="EMBL/GenBank/DDBJ databases">
        <authorList>
            <person name="Van Ghelder C."/>
            <person name="Rancurel C."/>
        </authorList>
    </citation>
    <scope>NUCLEOTIDE SEQUENCE</scope>
    <source>
        <strain evidence="18">CNCM I-4278</strain>
    </source>
</reference>
<gene>
    <name evidence="18" type="ORF">PDIGIT_LOCUS5088</name>
</gene>